<evidence type="ECO:0000313" key="12">
    <source>
        <dbReference type="Proteomes" id="UP000305848"/>
    </source>
</evidence>
<feature type="transmembrane region" description="Helical" evidence="9">
    <location>
        <begin position="302"/>
        <end position="325"/>
    </location>
</feature>
<evidence type="ECO:0000256" key="7">
    <source>
        <dbReference type="ARBA" id="ARBA00023065"/>
    </source>
</evidence>
<feature type="transmembrane region" description="Helical" evidence="9">
    <location>
        <begin position="241"/>
        <end position="259"/>
    </location>
</feature>
<proteinExistence type="inferred from homology"/>
<dbReference type="NCBIfam" id="TIGR00378">
    <property type="entry name" value="cax"/>
    <property type="match status" value="1"/>
</dbReference>
<comment type="caution">
    <text evidence="9">Lacks conserved residue(s) required for the propagation of feature annotation.</text>
</comment>
<feature type="domain" description="Sodium/calcium exchanger membrane region" evidence="10">
    <location>
        <begin position="208"/>
        <end position="352"/>
    </location>
</feature>
<dbReference type="Pfam" id="PF01699">
    <property type="entry name" value="Na_Ca_ex"/>
    <property type="match status" value="2"/>
</dbReference>
<sequence length="353" mass="37054">MNKKEKVIIAVALVVTALSGVLHYTGANAVFGFIVTAGALTLIAMIVGDATEQLGSRMGPGATGILQSALGNLPELFVCIFALRAGLDTVVQAALIGSILGNSVLVFGLALLLGGLKHGTQRFKSEPPRMISTLMILAFAALAIPTLTHQLHTSAERHINALDIFVAVILLLLFVASTYFFLKNDKSVVPEEQAARKHAASWSLPLTLVVLGASGLGAAFVSDWFVEALQPAMHALGINDIFAGLVIVAIAGNAIENLVGIQLAMRNQPDYAISVILNSSLQIALGLFPLLVLLSYVLGGAVLSFVLTPMLLACLALAVIVSAFIVFDGESIWLEGLALVGLYCLIAAAFWWG</sequence>
<feature type="transmembrane region" description="Helical" evidence="9">
    <location>
        <begin position="69"/>
        <end position="87"/>
    </location>
</feature>
<feature type="transmembrane region" description="Helical" evidence="9">
    <location>
        <begin position="332"/>
        <end position="352"/>
    </location>
</feature>
<feature type="transmembrane region" description="Helical" evidence="9">
    <location>
        <begin position="134"/>
        <end position="152"/>
    </location>
</feature>
<dbReference type="InterPro" id="IPR004713">
    <property type="entry name" value="CaH_exchang"/>
</dbReference>
<evidence type="ECO:0000256" key="6">
    <source>
        <dbReference type="ARBA" id="ARBA00022989"/>
    </source>
</evidence>
<dbReference type="Proteomes" id="UP000305848">
    <property type="component" value="Unassembled WGS sequence"/>
</dbReference>
<feature type="transmembrane region" description="Helical" evidence="9">
    <location>
        <begin position="202"/>
        <end position="221"/>
    </location>
</feature>
<evidence type="ECO:0000256" key="2">
    <source>
        <dbReference type="ARBA" id="ARBA00022448"/>
    </source>
</evidence>
<comment type="function">
    <text evidence="9">Ca(+)/H(+) antiporter that extrudes calcium in exchange for external protons.</text>
</comment>
<gene>
    <name evidence="11" type="primary">cax</name>
    <name evidence="11" type="ORF">FC093_13030</name>
</gene>
<evidence type="ECO:0000259" key="10">
    <source>
        <dbReference type="Pfam" id="PF01699"/>
    </source>
</evidence>
<accession>A0A4U3L0F1</accession>
<comment type="similarity">
    <text evidence="9">Belongs to the Ca(2+):cation antiporter (CaCA) (TC 2.A.19) family.</text>
</comment>
<dbReference type="Gene3D" id="1.20.1420.30">
    <property type="entry name" value="NCX, central ion-binding region"/>
    <property type="match status" value="1"/>
</dbReference>
<dbReference type="GO" id="GO:0015369">
    <property type="term" value="F:calcium:proton antiporter activity"/>
    <property type="evidence" value="ECO:0007669"/>
    <property type="project" value="UniProtKB-UniRule"/>
</dbReference>
<comment type="subcellular location">
    <subcellularLocation>
        <location evidence="1">Endomembrane system</location>
        <topology evidence="1">Multi-pass membrane protein</topology>
    </subcellularLocation>
</comment>
<keyword evidence="2 9" id="KW-0813">Transport</keyword>
<name>A0A4U3L0F1_9BACT</name>
<evidence type="ECO:0000313" key="11">
    <source>
        <dbReference type="EMBL" id="TKK67669.1"/>
    </source>
</evidence>
<dbReference type="InterPro" id="IPR044880">
    <property type="entry name" value="NCX_ion-bd_dom_sf"/>
</dbReference>
<dbReference type="GO" id="GO:0006874">
    <property type="term" value="P:intracellular calcium ion homeostasis"/>
    <property type="evidence" value="ECO:0007669"/>
    <property type="project" value="TreeGrafter"/>
</dbReference>
<dbReference type="PANTHER" id="PTHR31503">
    <property type="entry name" value="VACUOLAR CALCIUM ION TRANSPORTER"/>
    <property type="match status" value="1"/>
</dbReference>
<dbReference type="InterPro" id="IPR004837">
    <property type="entry name" value="NaCa_Exmemb"/>
</dbReference>
<keyword evidence="3 9" id="KW-0109">Calcium transport</keyword>
<keyword evidence="12" id="KW-1185">Reference proteome</keyword>
<dbReference type="GO" id="GO:0016020">
    <property type="term" value="C:membrane"/>
    <property type="evidence" value="ECO:0007669"/>
    <property type="project" value="InterPro"/>
</dbReference>
<dbReference type="RefSeq" id="WP_137262234.1">
    <property type="nucleotide sequence ID" value="NZ_SZQL01000010.1"/>
</dbReference>
<feature type="transmembrane region" description="Helical" evidence="9">
    <location>
        <begin position="29"/>
        <end position="48"/>
    </location>
</feature>
<keyword evidence="5 9" id="KW-0106">Calcium</keyword>
<evidence type="ECO:0000256" key="4">
    <source>
        <dbReference type="ARBA" id="ARBA00022692"/>
    </source>
</evidence>
<evidence type="ECO:0000256" key="3">
    <source>
        <dbReference type="ARBA" id="ARBA00022568"/>
    </source>
</evidence>
<dbReference type="GO" id="GO:0012505">
    <property type="term" value="C:endomembrane system"/>
    <property type="evidence" value="ECO:0007669"/>
    <property type="project" value="UniProtKB-SubCell"/>
</dbReference>
<keyword evidence="7 9" id="KW-0406">Ion transport</keyword>
<evidence type="ECO:0000256" key="5">
    <source>
        <dbReference type="ARBA" id="ARBA00022837"/>
    </source>
</evidence>
<feature type="transmembrane region" description="Helical" evidence="9">
    <location>
        <begin position="271"/>
        <end position="296"/>
    </location>
</feature>
<dbReference type="PANTHER" id="PTHR31503:SF22">
    <property type="entry name" value="VACUOLAR CALCIUM ION TRANSPORTER"/>
    <property type="match status" value="1"/>
</dbReference>
<keyword evidence="8 9" id="KW-0472">Membrane</keyword>
<dbReference type="InterPro" id="IPR004798">
    <property type="entry name" value="CAX-like"/>
</dbReference>
<dbReference type="OrthoDB" id="9776105at2"/>
<evidence type="ECO:0000256" key="9">
    <source>
        <dbReference type="RuleBase" id="RU365028"/>
    </source>
</evidence>
<keyword evidence="4 9" id="KW-0812">Transmembrane</keyword>
<evidence type="ECO:0000256" key="8">
    <source>
        <dbReference type="ARBA" id="ARBA00023136"/>
    </source>
</evidence>
<feature type="domain" description="Sodium/calcium exchanger membrane region" evidence="10">
    <location>
        <begin position="29"/>
        <end position="182"/>
    </location>
</feature>
<evidence type="ECO:0000256" key="1">
    <source>
        <dbReference type="ARBA" id="ARBA00004127"/>
    </source>
</evidence>
<dbReference type="EMBL" id="SZQL01000010">
    <property type="protein sequence ID" value="TKK67669.1"/>
    <property type="molecule type" value="Genomic_DNA"/>
</dbReference>
<keyword evidence="9" id="KW-0050">Antiport</keyword>
<protein>
    <recommendedName>
        <fullName evidence="9">Ca(2+)/H(+) antiporter</fullName>
    </recommendedName>
</protein>
<reference evidence="11 12" key="1">
    <citation type="submission" date="2019-05" db="EMBL/GenBank/DDBJ databases">
        <title>Panacibacter sp. strain 17mud1-8 Genome sequencing and assembly.</title>
        <authorList>
            <person name="Chhetri G."/>
        </authorList>
    </citation>
    <scope>NUCLEOTIDE SEQUENCE [LARGE SCALE GENOMIC DNA]</scope>
    <source>
        <strain evidence="11 12">17mud1-8</strain>
    </source>
</reference>
<feature type="transmembrane region" description="Helical" evidence="9">
    <location>
        <begin position="164"/>
        <end position="182"/>
    </location>
</feature>
<keyword evidence="6 9" id="KW-1133">Transmembrane helix</keyword>
<comment type="caution">
    <text evidence="11">The sequence shown here is derived from an EMBL/GenBank/DDBJ whole genome shotgun (WGS) entry which is preliminary data.</text>
</comment>
<dbReference type="AlphaFoldDB" id="A0A4U3L0F1"/>
<organism evidence="11 12">
    <name type="scientific">Ilyomonas limi</name>
    <dbReference type="NCBI Taxonomy" id="2575867"/>
    <lineage>
        <taxon>Bacteria</taxon>
        <taxon>Pseudomonadati</taxon>
        <taxon>Bacteroidota</taxon>
        <taxon>Chitinophagia</taxon>
        <taxon>Chitinophagales</taxon>
        <taxon>Chitinophagaceae</taxon>
        <taxon>Ilyomonas</taxon>
    </lineage>
</organism>
<feature type="transmembrane region" description="Helical" evidence="9">
    <location>
        <begin position="93"/>
        <end position="113"/>
    </location>
</feature>